<feature type="compositionally biased region" description="Basic residues" evidence="8">
    <location>
        <begin position="1"/>
        <end position="10"/>
    </location>
</feature>
<name>A0A0D2C701_9EURO</name>
<organism evidence="10 11">
    <name type="scientific">Exophiala spinifera</name>
    <dbReference type="NCBI Taxonomy" id="91928"/>
    <lineage>
        <taxon>Eukaryota</taxon>
        <taxon>Fungi</taxon>
        <taxon>Dikarya</taxon>
        <taxon>Ascomycota</taxon>
        <taxon>Pezizomycotina</taxon>
        <taxon>Eurotiomycetes</taxon>
        <taxon>Chaetothyriomycetidae</taxon>
        <taxon>Chaetothyriales</taxon>
        <taxon>Herpotrichiellaceae</taxon>
        <taxon>Exophiala</taxon>
    </lineage>
</organism>
<dbReference type="FunFam" id="1.10.579.10:FF:000003">
    <property type="entry name" value="Deoxyribodipyrimidine photo-lyase"/>
    <property type="match status" value="1"/>
</dbReference>
<dbReference type="InterPro" id="IPR006050">
    <property type="entry name" value="DNA_photolyase_N"/>
</dbReference>
<dbReference type="PROSITE" id="PS00691">
    <property type="entry name" value="DNA_PHOTOLYASES_1_2"/>
    <property type="match status" value="1"/>
</dbReference>
<dbReference type="HOGENOM" id="CLU_010348_2_1_1"/>
<dbReference type="GO" id="GO:0006950">
    <property type="term" value="P:response to stress"/>
    <property type="evidence" value="ECO:0007669"/>
    <property type="project" value="UniProtKB-ARBA"/>
</dbReference>
<dbReference type="InterPro" id="IPR014729">
    <property type="entry name" value="Rossmann-like_a/b/a_fold"/>
</dbReference>
<feature type="site" description="Electron transfer via tryptophanyl radical" evidence="7">
    <location>
        <position position="428"/>
    </location>
</feature>
<dbReference type="InterPro" id="IPR036155">
    <property type="entry name" value="Crypto/Photolyase_N_sf"/>
</dbReference>
<dbReference type="Gene3D" id="1.10.579.10">
    <property type="entry name" value="DNA Cyclobutane Dipyrimidine Photolyase, subunit A, domain 3"/>
    <property type="match status" value="1"/>
</dbReference>
<dbReference type="GO" id="GO:0005737">
    <property type="term" value="C:cytoplasm"/>
    <property type="evidence" value="ECO:0007669"/>
    <property type="project" value="TreeGrafter"/>
</dbReference>
<dbReference type="GO" id="GO:0003904">
    <property type="term" value="F:deoxyribodipyrimidine photo-lyase activity"/>
    <property type="evidence" value="ECO:0007669"/>
    <property type="project" value="TreeGrafter"/>
</dbReference>
<evidence type="ECO:0000256" key="7">
    <source>
        <dbReference type="PIRSR" id="PIRSR602081-2"/>
    </source>
</evidence>
<dbReference type="OrthoDB" id="435881at2759"/>
<keyword evidence="3 6" id="KW-0285">Flavoprotein</keyword>
<keyword evidence="4 6" id="KW-0274">FAD</keyword>
<evidence type="ECO:0000256" key="5">
    <source>
        <dbReference type="ARBA" id="ARBA00022991"/>
    </source>
</evidence>
<comment type="cofactor">
    <cofactor evidence="6">
        <name>FAD</name>
        <dbReference type="ChEBI" id="CHEBI:57692"/>
    </cofactor>
    <text evidence="6">Binds 1 FAD per subunit.</text>
</comment>
<feature type="binding site" evidence="6">
    <location>
        <begin position="396"/>
        <end position="403"/>
    </location>
    <ligand>
        <name>FAD</name>
        <dbReference type="ChEBI" id="CHEBI:57692"/>
    </ligand>
</feature>
<feature type="binding site" evidence="6">
    <location>
        <begin position="352"/>
        <end position="356"/>
    </location>
    <ligand>
        <name>FAD</name>
        <dbReference type="ChEBI" id="CHEBI:57692"/>
    </ligand>
</feature>
<dbReference type="PRINTS" id="PR00147">
    <property type="entry name" value="DNAPHOTLYASE"/>
</dbReference>
<evidence type="ECO:0000256" key="4">
    <source>
        <dbReference type="ARBA" id="ARBA00022827"/>
    </source>
</evidence>
<dbReference type="GO" id="GO:0003677">
    <property type="term" value="F:DNA binding"/>
    <property type="evidence" value="ECO:0007669"/>
    <property type="project" value="TreeGrafter"/>
</dbReference>
<gene>
    <name evidence="10" type="ORF">PV08_03649</name>
</gene>
<protein>
    <recommendedName>
        <fullName evidence="9">Photolyase/cryptochrome alpha/beta domain-containing protein</fullName>
    </recommendedName>
</protein>
<feature type="site" description="Electron transfer via tryptophanyl radical" evidence="7">
    <location>
        <position position="481"/>
    </location>
</feature>
<reference evidence="10 11" key="1">
    <citation type="submission" date="2015-01" db="EMBL/GenBank/DDBJ databases">
        <title>The Genome Sequence of Exophiala spinifera CBS89968.</title>
        <authorList>
            <consortium name="The Broad Institute Genomics Platform"/>
            <person name="Cuomo C."/>
            <person name="de Hoog S."/>
            <person name="Gorbushina A."/>
            <person name="Stielow B."/>
            <person name="Teixiera M."/>
            <person name="Abouelleil A."/>
            <person name="Chapman S.B."/>
            <person name="Priest M."/>
            <person name="Young S.K."/>
            <person name="Wortman J."/>
            <person name="Nusbaum C."/>
            <person name="Birren B."/>
        </authorList>
    </citation>
    <scope>NUCLEOTIDE SEQUENCE [LARGE SCALE GENOMIC DNA]</scope>
    <source>
        <strain evidence="10 11">CBS 89968</strain>
    </source>
</reference>
<dbReference type="Gene3D" id="3.40.50.620">
    <property type="entry name" value="HUPs"/>
    <property type="match status" value="1"/>
</dbReference>
<dbReference type="Gene3D" id="1.25.40.80">
    <property type="match status" value="1"/>
</dbReference>
<feature type="binding site" evidence="6">
    <location>
        <position position="340"/>
    </location>
    <ligand>
        <name>FAD</name>
        <dbReference type="ChEBI" id="CHEBI:57692"/>
    </ligand>
</feature>
<dbReference type="PANTHER" id="PTHR11455">
    <property type="entry name" value="CRYPTOCHROME"/>
    <property type="match status" value="1"/>
</dbReference>
<dbReference type="AlphaFoldDB" id="A0A0D2C701"/>
<feature type="region of interest" description="Disordered" evidence="8">
    <location>
        <begin position="1"/>
        <end position="45"/>
    </location>
</feature>
<dbReference type="SUPFAM" id="SSF52425">
    <property type="entry name" value="Cryptochrome/photolyase, N-terminal domain"/>
    <property type="match status" value="1"/>
</dbReference>
<evidence type="ECO:0000256" key="2">
    <source>
        <dbReference type="ARBA" id="ARBA00005862"/>
    </source>
</evidence>
<feature type="binding site" evidence="6">
    <location>
        <begin position="494"/>
        <end position="496"/>
    </location>
    <ligand>
        <name>FAD</name>
        <dbReference type="ChEBI" id="CHEBI:57692"/>
    </ligand>
</feature>
<dbReference type="EMBL" id="KN847493">
    <property type="protein sequence ID" value="KIW19354.1"/>
    <property type="molecule type" value="Genomic_DNA"/>
</dbReference>
<dbReference type="GeneID" id="27330732"/>
<feature type="site" description="Electron transfer via tryptophanyl radical" evidence="7">
    <location>
        <position position="504"/>
    </location>
</feature>
<evidence type="ECO:0000259" key="9">
    <source>
        <dbReference type="PROSITE" id="PS51645"/>
    </source>
</evidence>
<dbReference type="Proteomes" id="UP000053328">
    <property type="component" value="Unassembled WGS sequence"/>
</dbReference>
<dbReference type="GO" id="GO:0005634">
    <property type="term" value="C:nucleus"/>
    <property type="evidence" value="ECO:0007669"/>
    <property type="project" value="TreeGrafter"/>
</dbReference>
<keyword evidence="11" id="KW-1185">Reference proteome</keyword>
<keyword evidence="5" id="KW-0157">Chromophore</keyword>
<dbReference type="PROSITE" id="PS00394">
    <property type="entry name" value="DNA_PHOTOLYASES_1_1"/>
    <property type="match status" value="1"/>
</dbReference>
<evidence type="ECO:0000256" key="6">
    <source>
        <dbReference type="PIRSR" id="PIRSR602081-1"/>
    </source>
</evidence>
<evidence type="ECO:0000256" key="8">
    <source>
        <dbReference type="SAM" id="MobiDB-lite"/>
    </source>
</evidence>
<dbReference type="GO" id="GO:0043153">
    <property type="term" value="P:entrainment of circadian clock by photoperiod"/>
    <property type="evidence" value="ECO:0007669"/>
    <property type="project" value="TreeGrafter"/>
</dbReference>
<sequence>MPPDFKRHRRADSGSGPAPVAAARLEKRPRTSQTDHPSPRYKDSANEVKYGIVLRKYYPPEMTNDRAREYIAGSIERPIETLNKAVQETQTERDKIPVNKCVVHWFKCDTRTSDNKALHLASEKAKTHRIPLICLYLVSPQDFEAHLTAPVRVDFILRNLQALKDDLAELDIPLYVETVNKRRALPSRLMQLCDGWGARHVFCNMEYEVDELRRDASLVRSCLDRGISFNVVHDTCVVEPGKLSTAAGGQMSVYSPWHRKWCAYLNQHPHELECYAPPTQNPANTRAKYGELFTCQIPEAPASKSLSEEEKGRYRALWPAGEREAQERLRRFIQDRVGSYHDTRNIPSGNGTSILSPHLAAGTIAARTVVREARDAAPNKKLTDDRKQGHSMWIGEVAWRDFYKHVLCHWPYICMNKPFKPEYSNIEWEYDLEQFQRWTEGKTGFPIIDAGMRQVQHMAYMHNRCRMIVASFLAKDLLIDWRMGEKWFMEHLLDGDFASNNGGWGFSASCGVDPQPYFRIFNPLLQSEKFDPQGDYIRRWVPELAEIKDNKGIHDPYNRGYEKVAKANGYPRPMVDHKTSRERALARYKQGIGRGTA</sequence>
<dbReference type="GO" id="GO:0006139">
    <property type="term" value="P:nucleobase-containing compound metabolic process"/>
    <property type="evidence" value="ECO:0007669"/>
    <property type="project" value="UniProtKB-ARBA"/>
</dbReference>
<dbReference type="SUPFAM" id="SSF48173">
    <property type="entry name" value="Cryptochrome/photolyase FAD-binding domain"/>
    <property type="match status" value="1"/>
</dbReference>
<dbReference type="PANTHER" id="PTHR11455:SF18">
    <property type="entry name" value="SI:CH1073-390K14.1"/>
    <property type="match status" value="1"/>
</dbReference>
<evidence type="ECO:0000313" key="11">
    <source>
        <dbReference type="Proteomes" id="UP000053328"/>
    </source>
</evidence>
<dbReference type="STRING" id="91928.A0A0D2C701"/>
<dbReference type="InterPro" id="IPR002081">
    <property type="entry name" value="Cryptochrome/DNA_photolyase_1"/>
</dbReference>
<dbReference type="InterPro" id="IPR005101">
    <property type="entry name" value="Cryptochr/Photolyase_FAD-bd"/>
</dbReference>
<comment type="similarity">
    <text evidence="2">Belongs to the DNA photolyase class-1 family.</text>
</comment>
<dbReference type="InterPro" id="IPR018394">
    <property type="entry name" value="DNA_photolyase_1_CS_C"/>
</dbReference>
<feature type="binding site" evidence="6">
    <location>
        <position position="393"/>
    </location>
    <ligand>
        <name>FAD</name>
        <dbReference type="ChEBI" id="CHEBI:57692"/>
    </ligand>
</feature>
<dbReference type="PROSITE" id="PS51645">
    <property type="entry name" value="PHR_CRY_ALPHA_BETA"/>
    <property type="match status" value="1"/>
</dbReference>
<dbReference type="RefSeq" id="XP_016239570.1">
    <property type="nucleotide sequence ID" value="XM_016378000.1"/>
</dbReference>
<evidence type="ECO:0000313" key="10">
    <source>
        <dbReference type="EMBL" id="KIW19354.1"/>
    </source>
</evidence>
<evidence type="ECO:0000256" key="3">
    <source>
        <dbReference type="ARBA" id="ARBA00022630"/>
    </source>
</evidence>
<comment type="cofactor">
    <cofactor evidence="1">
        <name>(6R)-5,10-methylene-5,6,7,8-tetrahydrofolate</name>
        <dbReference type="ChEBI" id="CHEBI:15636"/>
    </cofactor>
</comment>
<accession>A0A0D2C701</accession>
<dbReference type="Pfam" id="PF00875">
    <property type="entry name" value="DNA_photolyase"/>
    <property type="match status" value="1"/>
</dbReference>
<proteinExistence type="inferred from homology"/>
<dbReference type="GO" id="GO:0032922">
    <property type="term" value="P:circadian regulation of gene expression"/>
    <property type="evidence" value="ECO:0007669"/>
    <property type="project" value="TreeGrafter"/>
</dbReference>
<evidence type="ECO:0000256" key="1">
    <source>
        <dbReference type="ARBA" id="ARBA00001932"/>
    </source>
</evidence>
<dbReference type="VEuPathDB" id="FungiDB:PV08_03649"/>
<dbReference type="Pfam" id="PF03441">
    <property type="entry name" value="FAD_binding_7"/>
    <property type="match status" value="1"/>
</dbReference>
<feature type="domain" description="Photolyase/cryptochrome alpha/beta" evidence="9">
    <location>
        <begin position="100"/>
        <end position="237"/>
    </location>
</feature>
<dbReference type="GO" id="GO:0071949">
    <property type="term" value="F:FAD binding"/>
    <property type="evidence" value="ECO:0007669"/>
    <property type="project" value="TreeGrafter"/>
</dbReference>
<dbReference type="InterPro" id="IPR036134">
    <property type="entry name" value="Crypto/Photolyase_FAD-like_sf"/>
</dbReference>